<dbReference type="RefSeq" id="WP_286002652.1">
    <property type="nucleotide sequence ID" value="NZ_CP127295.1"/>
</dbReference>
<organism evidence="2 3">
    <name type="scientific">Amycolatopsis mongoliensis</name>
    <dbReference type="NCBI Taxonomy" id="715475"/>
    <lineage>
        <taxon>Bacteria</taxon>
        <taxon>Bacillati</taxon>
        <taxon>Actinomycetota</taxon>
        <taxon>Actinomycetes</taxon>
        <taxon>Pseudonocardiales</taxon>
        <taxon>Pseudonocardiaceae</taxon>
        <taxon>Amycolatopsis</taxon>
    </lineage>
</organism>
<accession>A0A9Y2NIH1</accession>
<evidence type="ECO:0000313" key="2">
    <source>
        <dbReference type="EMBL" id="WIY06392.1"/>
    </source>
</evidence>
<dbReference type="KEGG" id="amog:QRX60_22025"/>
<feature type="transmembrane region" description="Helical" evidence="1">
    <location>
        <begin position="316"/>
        <end position="334"/>
    </location>
</feature>
<dbReference type="InterPro" id="IPR021424">
    <property type="entry name" value="PorA"/>
</dbReference>
<proteinExistence type="predicted"/>
<dbReference type="EMBL" id="CP127295">
    <property type="protein sequence ID" value="WIY06392.1"/>
    <property type="molecule type" value="Genomic_DNA"/>
</dbReference>
<dbReference type="Proteomes" id="UP001239397">
    <property type="component" value="Chromosome"/>
</dbReference>
<evidence type="ECO:0000256" key="1">
    <source>
        <dbReference type="SAM" id="Phobius"/>
    </source>
</evidence>
<name>A0A9Y2NIH1_9PSEU</name>
<evidence type="ECO:0000313" key="3">
    <source>
        <dbReference type="Proteomes" id="UP001239397"/>
    </source>
</evidence>
<sequence length="357" mass="38663">MRRAFGLILLALGVFAVAGAVLLPTYVYPKLAKVPLDQDSTSVLEGTASKVLAVTDNGSGPVSNIRDNAKLTATAHVQANFSAPEMREDTDYAVWLLAVQVTDDGDGTVLSATKRQVCFDRRSGEGYDPRGATDPQCDARSSYVTELKDKADQDGQKPPEANIEKAQPGLNFKFPFGTEQKDYKVYDDNTGAAVTARYTGTETVNGIETYKFVQDIPDTKLDSKKVPGSLVGSDQSSVDADLYYRGVNTMWVEPVTGIQVKQQQQQHQELRVGTSGSSTVVFDGTLAYNGKTISQMVDQVNENKGRLEFLSSTGPLWLGIGGGVLIIVAIVLLVRRRPAEPPAPPQRRHRVPVGADR</sequence>
<keyword evidence="1" id="KW-1133">Transmembrane helix</keyword>
<protein>
    <submittedName>
        <fullName evidence="2">DUF3068 domain-containing protein</fullName>
    </submittedName>
</protein>
<dbReference type="AlphaFoldDB" id="A0A9Y2NIH1"/>
<gene>
    <name evidence="2" type="ORF">QRX60_22025</name>
</gene>
<keyword evidence="3" id="KW-1185">Reference proteome</keyword>
<dbReference type="Pfam" id="PF11271">
    <property type="entry name" value="PorA"/>
    <property type="match status" value="1"/>
</dbReference>
<keyword evidence="1" id="KW-0812">Transmembrane</keyword>
<reference evidence="2 3" key="1">
    <citation type="submission" date="2023-06" db="EMBL/GenBank/DDBJ databases">
        <authorList>
            <person name="Oyuntsetseg B."/>
            <person name="Kim S.B."/>
        </authorList>
    </citation>
    <scope>NUCLEOTIDE SEQUENCE [LARGE SCALE GENOMIC DNA]</scope>
    <source>
        <strain evidence="2 3">4-36</strain>
    </source>
</reference>
<keyword evidence="1" id="KW-0472">Membrane</keyword>